<dbReference type="RefSeq" id="WP_408126969.1">
    <property type="nucleotide sequence ID" value="NZ_JAQQDH010000001.1"/>
</dbReference>
<evidence type="ECO:0008006" key="5">
    <source>
        <dbReference type="Google" id="ProtNLM"/>
    </source>
</evidence>
<comment type="caution">
    <text evidence="3">The sequence shown here is derived from an EMBL/GenBank/DDBJ whole genome shotgun (WGS) entry which is preliminary data.</text>
</comment>
<feature type="signal peptide" evidence="2">
    <location>
        <begin position="1"/>
        <end position="22"/>
    </location>
</feature>
<evidence type="ECO:0000313" key="4">
    <source>
        <dbReference type="Proteomes" id="UP001629288"/>
    </source>
</evidence>
<name>A0ABW9BVV0_9BURK</name>
<dbReference type="Proteomes" id="UP001629288">
    <property type="component" value="Unassembled WGS sequence"/>
</dbReference>
<gene>
    <name evidence="3" type="ORF">PQR00_07190</name>
</gene>
<protein>
    <recommendedName>
        <fullName evidence="5">Glycine zipper 2TM domain-containing protein</fullName>
    </recommendedName>
</protein>
<organism evidence="3 4">
    <name type="scientific">Paraburkholderia strydomiana</name>
    <dbReference type="NCBI Taxonomy" id="1245417"/>
    <lineage>
        <taxon>Bacteria</taxon>
        <taxon>Pseudomonadati</taxon>
        <taxon>Pseudomonadota</taxon>
        <taxon>Betaproteobacteria</taxon>
        <taxon>Burkholderiales</taxon>
        <taxon>Burkholderiaceae</taxon>
        <taxon>Paraburkholderia</taxon>
    </lineage>
</organism>
<evidence type="ECO:0000313" key="3">
    <source>
        <dbReference type="EMBL" id="MFM0443368.1"/>
    </source>
</evidence>
<proteinExistence type="predicted"/>
<dbReference type="EMBL" id="JAQQDH010000001">
    <property type="protein sequence ID" value="MFM0443368.1"/>
    <property type="molecule type" value="Genomic_DNA"/>
</dbReference>
<evidence type="ECO:0000256" key="2">
    <source>
        <dbReference type="SAM" id="SignalP"/>
    </source>
</evidence>
<accession>A0ABW9BVV0</accession>
<keyword evidence="2" id="KW-0732">Signal</keyword>
<keyword evidence="4" id="KW-1185">Reference proteome</keyword>
<evidence type="ECO:0000256" key="1">
    <source>
        <dbReference type="SAM" id="MobiDB-lite"/>
    </source>
</evidence>
<feature type="compositionally biased region" description="Low complexity" evidence="1">
    <location>
        <begin position="70"/>
        <end position="88"/>
    </location>
</feature>
<reference evidence="3 4" key="1">
    <citation type="journal article" date="2024" name="Chem. Sci.">
        <title>Discovery of megapolipeptins by genome mining of a Burkholderiales bacteria collection.</title>
        <authorList>
            <person name="Paulo B.S."/>
            <person name="Recchia M.J.J."/>
            <person name="Lee S."/>
            <person name="Fergusson C.H."/>
            <person name="Romanowski S.B."/>
            <person name="Hernandez A."/>
            <person name="Krull N."/>
            <person name="Liu D.Y."/>
            <person name="Cavanagh H."/>
            <person name="Bos A."/>
            <person name="Gray C.A."/>
            <person name="Murphy B.T."/>
            <person name="Linington R.G."/>
            <person name="Eustaquio A.S."/>
        </authorList>
    </citation>
    <scope>NUCLEOTIDE SEQUENCE [LARGE SCALE GENOMIC DNA]</scope>
    <source>
        <strain evidence="3 4">RL17-379-BIB-C</strain>
    </source>
</reference>
<feature type="chain" id="PRO_5046481678" description="Glycine zipper 2TM domain-containing protein" evidence="2">
    <location>
        <begin position="23"/>
        <end position="88"/>
    </location>
</feature>
<feature type="region of interest" description="Disordered" evidence="1">
    <location>
        <begin position="63"/>
        <end position="88"/>
    </location>
</feature>
<sequence>MRIITVSVVSLLICFSVGQANAAGCLKGAAIGGVGGHFVGSGHAVLGAASGCIIGRHMANEKAKEDAQAKARAQQQSQTQQQGQSSSQ</sequence>